<gene>
    <name evidence="1" type="ORF">OKE68_00115</name>
</gene>
<dbReference type="EMBL" id="JAOZYT010000001">
    <property type="protein sequence ID" value="MCW0522722.1"/>
    <property type="molecule type" value="Genomic_DNA"/>
</dbReference>
<sequence>MLKAPLFCLTTWSFLLGAFSVQKGSLCCLSVLAFPLVLCVLRGERHFLGLEVRCEILELSITSTLKSNIQYLTLNIQNLTSEIQYLKSKP</sequence>
<name>A0AAP3AJ80_RIEAN</name>
<evidence type="ECO:0000313" key="2">
    <source>
        <dbReference type="Proteomes" id="UP001207440"/>
    </source>
</evidence>
<dbReference type="RefSeq" id="WP_264308756.1">
    <property type="nucleotide sequence ID" value="NZ_JAOZYH010000001.1"/>
</dbReference>
<reference evidence="1" key="1">
    <citation type="submission" date="2022-10" db="EMBL/GenBank/DDBJ databases">
        <title>Sifting through the core-genome to identify putative cross-protective antigens against Riemerella anatipestifer.</title>
        <authorList>
            <person name="Zheng X."/>
            <person name="Zhang W."/>
        </authorList>
    </citation>
    <scope>NUCLEOTIDE SEQUENCE</scope>
    <source>
        <strain evidence="1">ZWRA178</strain>
    </source>
</reference>
<proteinExistence type="predicted"/>
<organism evidence="1 2">
    <name type="scientific">Riemerella anatipestifer</name>
    <name type="common">Moraxella anatipestifer</name>
    <dbReference type="NCBI Taxonomy" id="34085"/>
    <lineage>
        <taxon>Bacteria</taxon>
        <taxon>Pseudomonadati</taxon>
        <taxon>Bacteroidota</taxon>
        <taxon>Flavobacteriia</taxon>
        <taxon>Flavobacteriales</taxon>
        <taxon>Weeksellaceae</taxon>
        <taxon>Riemerella</taxon>
    </lineage>
</organism>
<protein>
    <submittedName>
        <fullName evidence="1">Uncharacterized protein</fullName>
    </submittedName>
</protein>
<dbReference type="AlphaFoldDB" id="A0AAP3AJ80"/>
<accession>A0AAP3AJ80</accession>
<dbReference type="Proteomes" id="UP001207440">
    <property type="component" value="Unassembled WGS sequence"/>
</dbReference>
<evidence type="ECO:0000313" key="1">
    <source>
        <dbReference type="EMBL" id="MCW0522722.1"/>
    </source>
</evidence>
<comment type="caution">
    <text evidence="1">The sequence shown here is derived from an EMBL/GenBank/DDBJ whole genome shotgun (WGS) entry which is preliminary data.</text>
</comment>